<protein>
    <submittedName>
        <fullName evidence="8">Membrane fusion protein, multidrug efflux system</fullName>
    </submittedName>
</protein>
<dbReference type="PROSITE" id="PS51257">
    <property type="entry name" value="PROKAR_LIPOPROTEIN"/>
    <property type="match status" value="1"/>
</dbReference>
<dbReference type="GO" id="GO:0005886">
    <property type="term" value="C:plasma membrane"/>
    <property type="evidence" value="ECO:0007669"/>
    <property type="project" value="UniProtKB-SubCell"/>
</dbReference>
<dbReference type="Gene3D" id="2.40.50.100">
    <property type="match status" value="1"/>
</dbReference>
<comment type="similarity">
    <text evidence="2">Belongs to the membrane fusion protein (MFP) (TC 8.A.1) family.</text>
</comment>
<evidence type="ECO:0000256" key="2">
    <source>
        <dbReference type="ARBA" id="ARBA00009477"/>
    </source>
</evidence>
<evidence type="ECO:0000256" key="1">
    <source>
        <dbReference type="ARBA" id="ARBA00004196"/>
    </source>
</evidence>
<proteinExistence type="inferred from homology"/>
<feature type="signal peptide" evidence="3">
    <location>
        <begin position="1"/>
        <end position="21"/>
    </location>
</feature>
<evidence type="ECO:0000313" key="9">
    <source>
        <dbReference type="Proteomes" id="UP000192920"/>
    </source>
</evidence>
<dbReference type="STRING" id="1123014.SAMN02745746_01361"/>
<dbReference type="RefSeq" id="WP_085275672.1">
    <property type="nucleotide sequence ID" value="NZ_FXAG01000005.1"/>
</dbReference>
<dbReference type="InterPro" id="IPR058626">
    <property type="entry name" value="MdtA-like_b-barrel"/>
</dbReference>
<dbReference type="Pfam" id="PF25967">
    <property type="entry name" value="RND-MFP_C"/>
    <property type="match status" value="1"/>
</dbReference>
<dbReference type="AlphaFoldDB" id="A0A1Y6BIB8"/>
<dbReference type="NCBIfam" id="TIGR01730">
    <property type="entry name" value="RND_mfp"/>
    <property type="match status" value="1"/>
</dbReference>
<dbReference type="FunFam" id="2.40.420.20:FF:000001">
    <property type="entry name" value="Efflux RND transporter periplasmic adaptor subunit"/>
    <property type="match status" value="1"/>
</dbReference>
<evidence type="ECO:0000259" key="5">
    <source>
        <dbReference type="Pfam" id="PF25917"/>
    </source>
</evidence>
<dbReference type="GO" id="GO:0022857">
    <property type="term" value="F:transmembrane transporter activity"/>
    <property type="evidence" value="ECO:0007669"/>
    <property type="project" value="InterPro"/>
</dbReference>
<keyword evidence="3" id="KW-0732">Signal</keyword>
<feature type="domain" description="Multidrug resistance protein MdtA-like beta-barrel" evidence="6">
    <location>
        <begin position="214"/>
        <end position="303"/>
    </location>
</feature>
<evidence type="ECO:0000313" key="8">
    <source>
        <dbReference type="EMBL" id="SMF10965.1"/>
    </source>
</evidence>
<evidence type="ECO:0000259" key="6">
    <source>
        <dbReference type="Pfam" id="PF25944"/>
    </source>
</evidence>
<dbReference type="PANTHER" id="PTHR30158:SF3">
    <property type="entry name" value="MULTIDRUG EFFLUX PUMP SUBUNIT ACRA-RELATED"/>
    <property type="match status" value="1"/>
</dbReference>
<dbReference type="InterPro" id="IPR058625">
    <property type="entry name" value="MdtA-like_BSH"/>
</dbReference>
<reference evidence="9" key="1">
    <citation type="submission" date="2017-04" db="EMBL/GenBank/DDBJ databases">
        <authorList>
            <person name="Varghese N."/>
            <person name="Submissions S."/>
        </authorList>
    </citation>
    <scope>NUCLEOTIDE SEQUENCE [LARGE SCALE GENOMIC DNA]</scope>
    <source>
        <strain evidence="9">DSM 22618</strain>
    </source>
</reference>
<feature type="chain" id="PRO_5013391657" evidence="3">
    <location>
        <begin position="22"/>
        <end position="394"/>
    </location>
</feature>
<feature type="domain" description="Multidrug resistance protein MdtA-like C-terminal permuted SH3" evidence="7">
    <location>
        <begin position="309"/>
        <end position="370"/>
    </location>
</feature>
<dbReference type="Pfam" id="PF25876">
    <property type="entry name" value="HH_MFP_RND"/>
    <property type="match status" value="1"/>
</dbReference>
<dbReference type="Gene3D" id="2.40.420.20">
    <property type="match status" value="1"/>
</dbReference>
<dbReference type="InterPro" id="IPR006143">
    <property type="entry name" value="RND_pump_MFP"/>
</dbReference>
<dbReference type="Pfam" id="PF25944">
    <property type="entry name" value="Beta-barrel_RND"/>
    <property type="match status" value="1"/>
</dbReference>
<evidence type="ECO:0000256" key="3">
    <source>
        <dbReference type="SAM" id="SignalP"/>
    </source>
</evidence>
<gene>
    <name evidence="8" type="ORF">SAMN02745746_01361</name>
</gene>
<sequence>MRINKNSSLRLVTVATLAAVAVLTGCGEKQQTPPPGAGQPQEVGVITVKQESLALSTELPGRLNPYRVSEVRARAAGIVLKQVFHEGSDVKQGELLFRIDPAPLQASLLSAEASLAKSEATLAQAKLQEGRYKELVAVNAVSKQDYDNAVAAVKQGLADVAAGKAAVQTAKLNLGYTSVTSPIPGRIGKAQVTEGALVGQNEPTLLATVQQLDPIYLDFTQSSSDMLRLRRAFDSGKLESVAPGQAKVRLVLEDGTEYPLTGKLLFSDVTVDQSTGMVTLRAEFPNPKHELLPGMYARARLAQAVDKTALTIPQQALQRGQGGSASVLLVGADNKVLAQPVKAETAVGDKWVVTEGLKAGDKVIVQGLQKVRPGAPVKPVAAASSAPASAVQGQ</sequence>
<dbReference type="GO" id="GO:0046677">
    <property type="term" value="P:response to antibiotic"/>
    <property type="evidence" value="ECO:0007669"/>
    <property type="project" value="TreeGrafter"/>
</dbReference>
<keyword evidence="9" id="KW-1185">Reference proteome</keyword>
<dbReference type="Gene3D" id="1.10.287.470">
    <property type="entry name" value="Helix hairpin bin"/>
    <property type="match status" value="1"/>
</dbReference>
<dbReference type="InterPro" id="IPR058627">
    <property type="entry name" value="MdtA-like_C"/>
</dbReference>
<feature type="domain" description="Multidrug resistance protein MdtA-like barrel-sandwich hybrid" evidence="5">
    <location>
        <begin position="67"/>
        <end position="210"/>
    </location>
</feature>
<dbReference type="InterPro" id="IPR058624">
    <property type="entry name" value="MdtA-like_HH"/>
</dbReference>
<dbReference type="Proteomes" id="UP000192920">
    <property type="component" value="Unassembled WGS sequence"/>
</dbReference>
<dbReference type="EMBL" id="FXAG01000005">
    <property type="protein sequence ID" value="SMF10965.1"/>
    <property type="molecule type" value="Genomic_DNA"/>
</dbReference>
<accession>A0A1Y6BIB8</accession>
<dbReference type="Pfam" id="PF25917">
    <property type="entry name" value="BSH_RND"/>
    <property type="match status" value="1"/>
</dbReference>
<name>A0A1Y6BIB8_9NEIS</name>
<evidence type="ECO:0000259" key="4">
    <source>
        <dbReference type="Pfam" id="PF25876"/>
    </source>
</evidence>
<dbReference type="SUPFAM" id="SSF111369">
    <property type="entry name" value="HlyD-like secretion proteins"/>
    <property type="match status" value="1"/>
</dbReference>
<evidence type="ECO:0000259" key="7">
    <source>
        <dbReference type="Pfam" id="PF25967"/>
    </source>
</evidence>
<organism evidence="8 9">
    <name type="scientific">Pseudogulbenkiania subflava DSM 22618</name>
    <dbReference type="NCBI Taxonomy" id="1123014"/>
    <lineage>
        <taxon>Bacteria</taxon>
        <taxon>Pseudomonadati</taxon>
        <taxon>Pseudomonadota</taxon>
        <taxon>Betaproteobacteria</taxon>
        <taxon>Neisseriales</taxon>
        <taxon>Chromobacteriaceae</taxon>
        <taxon>Pseudogulbenkiania</taxon>
    </lineage>
</organism>
<dbReference type="PANTHER" id="PTHR30158">
    <property type="entry name" value="ACRA/E-RELATED COMPONENT OF DRUG EFFLUX TRANSPORTER"/>
    <property type="match status" value="1"/>
</dbReference>
<dbReference type="Gene3D" id="2.40.30.170">
    <property type="match status" value="1"/>
</dbReference>
<comment type="subcellular location">
    <subcellularLocation>
        <location evidence="1">Cell envelope</location>
    </subcellularLocation>
</comment>
<feature type="domain" description="Multidrug resistance protein MdtA-like alpha-helical hairpin" evidence="4">
    <location>
        <begin position="108"/>
        <end position="177"/>
    </location>
</feature>